<dbReference type="Proteomes" id="UP000494165">
    <property type="component" value="Unassembled WGS sequence"/>
</dbReference>
<keyword evidence="4" id="KW-0732">Signal</keyword>
<dbReference type="GO" id="GO:0005615">
    <property type="term" value="C:extracellular space"/>
    <property type="evidence" value="ECO:0007669"/>
    <property type="project" value="TreeGrafter"/>
</dbReference>
<dbReference type="InterPro" id="IPR000618">
    <property type="entry name" value="Insect_cuticle"/>
</dbReference>
<dbReference type="OrthoDB" id="6427684at2759"/>
<dbReference type="GO" id="GO:0042302">
    <property type="term" value="F:structural constituent of cuticle"/>
    <property type="evidence" value="ECO:0007669"/>
    <property type="project" value="UniProtKB-UniRule"/>
</dbReference>
<keyword evidence="1 2" id="KW-0193">Cuticle</keyword>
<evidence type="ECO:0000313" key="6">
    <source>
        <dbReference type="Proteomes" id="UP000494165"/>
    </source>
</evidence>
<dbReference type="PRINTS" id="PR00947">
    <property type="entry name" value="CUTICLE"/>
</dbReference>
<dbReference type="PANTHER" id="PTHR12236">
    <property type="entry name" value="STRUCTURAL CONTITUENT OF CUTICLE"/>
    <property type="match status" value="1"/>
</dbReference>
<dbReference type="InterPro" id="IPR031311">
    <property type="entry name" value="CHIT_BIND_RR_consensus"/>
</dbReference>
<feature type="compositionally biased region" description="Basic and acidic residues" evidence="3">
    <location>
        <begin position="53"/>
        <end position="66"/>
    </location>
</feature>
<protein>
    <recommendedName>
        <fullName evidence="7">Cuticle protein</fullName>
    </recommendedName>
</protein>
<name>A0A8S1E3V8_9INSE</name>
<dbReference type="AlphaFoldDB" id="A0A8S1E3V8"/>
<dbReference type="PROSITE" id="PS00233">
    <property type="entry name" value="CHIT_BIND_RR_1"/>
    <property type="match status" value="1"/>
</dbReference>
<feature type="chain" id="PRO_5035737621" description="Cuticle protein" evidence="4">
    <location>
        <begin position="19"/>
        <end position="200"/>
    </location>
</feature>
<accession>A0A8S1E3V8</accession>
<dbReference type="GO" id="GO:0031012">
    <property type="term" value="C:extracellular matrix"/>
    <property type="evidence" value="ECO:0007669"/>
    <property type="project" value="TreeGrafter"/>
</dbReference>
<evidence type="ECO:0000256" key="3">
    <source>
        <dbReference type="SAM" id="MobiDB-lite"/>
    </source>
</evidence>
<evidence type="ECO:0000256" key="4">
    <source>
        <dbReference type="SAM" id="SignalP"/>
    </source>
</evidence>
<evidence type="ECO:0000256" key="2">
    <source>
        <dbReference type="PROSITE-ProRule" id="PRU00497"/>
    </source>
</evidence>
<dbReference type="PANTHER" id="PTHR12236:SF75">
    <property type="entry name" value="CUTICULAR PROTEIN 62BB, ISOFORM A"/>
    <property type="match status" value="1"/>
</dbReference>
<dbReference type="PROSITE" id="PS51155">
    <property type="entry name" value="CHIT_BIND_RR_2"/>
    <property type="match status" value="1"/>
</dbReference>
<evidence type="ECO:0008006" key="7">
    <source>
        <dbReference type="Google" id="ProtNLM"/>
    </source>
</evidence>
<dbReference type="EMBL" id="CADEPI010000590">
    <property type="protein sequence ID" value="CAB3387588.1"/>
    <property type="molecule type" value="Genomic_DNA"/>
</dbReference>
<feature type="region of interest" description="Disordered" evidence="3">
    <location>
        <begin position="46"/>
        <end position="66"/>
    </location>
</feature>
<keyword evidence="6" id="KW-1185">Reference proteome</keyword>
<organism evidence="5 6">
    <name type="scientific">Cloeon dipterum</name>
    <dbReference type="NCBI Taxonomy" id="197152"/>
    <lineage>
        <taxon>Eukaryota</taxon>
        <taxon>Metazoa</taxon>
        <taxon>Ecdysozoa</taxon>
        <taxon>Arthropoda</taxon>
        <taxon>Hexapoda</taxon>
        <taxon>Insecta</taxon>
        <taxon>Pterygota</taxon>
        <taxon>Palaeoptera</taxon>
        <taxon>Ephemeroptera</taxon>
        <taxon>Pisciforma</taxon>
        <taxon>Baetidae</taxon>
        <taxon>Cloeon</taxon>
    </lineage>
</organism>
<comment type="caution">
    <text evidence="5">The sequence shown here is derived from an EMBL/GenBank/DDBJ whole genome shotgun (WGS) entry which is preliminary data.</text>
</comment>
<gene>
    <name evidence="5" type="ORF">CLODIP_2_CD15552</name>
</gene>
<proteinExistence type="predicted"/>
<reference evidence="5 6" key="1">
    <citation type="submission" date="2020-04" db="EMBL/GenBank/DDBJ databases">
        <authorList>
            <person name="Alioto T."/>
            <person name="Alioto T."/>
            <person name="Gomez Garrido J."/>
        </authorList>
    </citation>
    <scope>NUCLEOTIDE SEQUENCE [LARGE SCALE GENOMIC DNA]</scope>
</reference>
<feature type="signal peptide" evidence="4">
    <location>
        <begin position="1"/>
        <end position="18"/>
    </location>
</feature>
<evidence type="ECO:0000313" key="5">
    <source>
        <dbReference type="EMBL" id="CAB3387588.1"/>
    </source>
</evidence>
<evidence type="ECO:0000256" key="1">
    <source>
        <dbReference type="ARBA" id="ARBA00022460"/>
    </source>
</evidence>
<dbReference type="InterPro" id="IPR051217">
    <property type="entry name" value="Insect_Cuticle_Struc_Prot"/>
</dbReference>
<dbReference type="Pfam" id="PF00379">
    <property type="entry name" value="Chitin_bind_4"/>
    <property type="match status" value="1"/>
</dbReference>
<sequence>MVAKIALAVLALAAAVCAEPGAPLVAAVPAYVKAVDYHARPHYSFNYGVNDPHTGDHKSQSETRDGDYVKGQYSLLEADGTTRTVDYTADPVNGFNAHVTRSGHAVHAAPVKAYAYAAPAVVKTVAPSSTPPRDATPAVVKTVAPRRRLQGPVYGHATSYASAHVAPIRAYAHVAPVVHAAPALAYAHAAPLAHGHGYHY</sequence>